<gene>
    <name evidence="1" type="ORF">CBO05P1_123</name>
</gene>
<dbReference type="HOGENOM" id="CLU_2698044_0_0_9"/>
<organism evidence="1">
    <name type="scientific">Clostridium botulinum B str. Osaka05</name>
    <dbReference type="NCBI Taxonomy" id="1407017"/>
    <lineage>
        <taxon>Bacteria</taxon>
        <taxon>Bacillati</taxon>
        <taxon>Bacillota</taxon>
        <taxon>Clostridia</taxon>
        <taxon>Eubacteriales</taxon>
        <taxon>Clostridiaceae</taxon>
        <taxon>Clostridium</taxon>
    </lineage>
</organism>
<dbReference type="RefSeq" id="WP_030031911.1">
    <property type="nucleotide sequence ID" value="NZ_BA000058.1"/>
</dbReference>
<dbReference type="EMBL" id="BA000058">
    <property type="protein sequence ID" value="BAO04842.1"/>
    <property type="molecule type" value="Genomic_DNA"/>
</dbReference>
<evidence type="ECO:0000313" key="1">
    <source>
        <dbReference type="EMBL" id="BAO04842.1"/>
    </source>
</evidence>
<proteinExistence type="predicted"/>
<reference evidence="1" key="1">
    <citation type="submission" date="2013-10" db="EMBL/GenBank/DDBJ databases">
        <title>Draft genome sequence of Clostridium botulinum type B strain Osaka05.</title>
        <authorList>
            <person name="Sakaguchi Y."/>
            <person name="Hosomi K."/>
            <person name="Uchiyama J."/>
            <person name="Ogura Y."/>
            <person name="Sakaguchi M."/>
            <person name="Kohda T."/>
            <person name="Mukamoto M."/>
            <person name="Misawa N."/>
            <person name="Matsuzaki S."/>
            <person name="Hayashi T."/>
            <person name="Kozaki S."/>
        </authorList>
    </citation>
    <scope>NUCLEOTIDE SEQUENCE</scope>
    <source>
        <strain evidence="1">Osaka05</strain>
    </source>
</reference>
<dbReference type="Proteomes" id="UP000054164">
    <property type="component" value="Unassembled WGS sequence"/>
</dbReference>
<protein>
    <submittedName>
        <fullName evidence="1">Polyprotein 1</fullName>
    </submittedName>
</protein>
<name>A0A060N4V1_CLOBO</name>
<accession>A0A060N4V1</accession>
<dbReference type="AlphaFoldDB" id="A0A060N4V1"/>
<sequence>MKKRTMKKWISKHTLYCYTYKNNKLIPCKWHSFNFHKDKQECGYCKYLNRGDWQEDGTFLLWDMVKECEIGDD</sequence>